<dbReference type="InterPro" id="IPR052552">
    <property type="entry name" value="YeaO-like"/>
</dbReference>
<organism evidence="2 3">
    <name type="scientific">Bifidobacterium crudilactis</name>
    <dbReference type="NCBI Taxonomy" id="327277"/>
    <lineage>
        <taxon>Bacteria</taxon>
        <taxon>Bacillati</taxon>
        <taxon>Actinomycetota</taxon>
        <taxon>Actinomycetes</taxon>
        <taxon>Bifidobacteriales</taxon>
        <taxon>Bifidobacteriaceae</taxon>
        <taxon>Bifidobacterium</taxon>
    </lineage>
</organism>
<dbReference type="PANTHER" id="PTHR36849">
    <property type="entry name" value="CYTOPLASMIC PROTEIN-RELATED"/>
    <property type="match status" value="1"/>
</dbReference>
<dbReference type="PANTHER" id="PTHR36849:SF1">
    <property type="entry name" value="CYTOPLASMIC PROTEIN"/>
    <property type="match status" value="1"/>
</dbReference>
<evidence type="ECO:0000256" key="1">
    <source>
        <dbReference type="SAM" id="MobiDB-lite"/>
    </source>
</evidence>
<feature type="compositionally biased region" description="Acidic residues" evidence="1">
    <location>
        <begin position="1"/>
        <end position="12"/>
    </location>
</feature>
<gene>
    <name evidence="2" type="ORF">GXW98_07595</name>
</gene>
<dbReference type="Pfam" id="PF22752">
    <property type="entry name" value="DUF488-N3i"/>
    <property type="match status" value="1"/>
</dbReference>
<reference evidence="2" key="2">
    <citation type="submission" date="2020-01" db="EMBL/GenBank/DDBJ databases">
        <authorList>
            <person name="Campanaro S."/>
        </authorList>
    </citation>
    <scope>NUCLEOTIDE SEQUENCE</scope>
    <source>
        <strain evidence="2">AS01afH2WH_6</strain>
    </source>
</reference>
<accession>A0A971CZQ0</accession>
<protein>
    <submittedName>
        <fullName evidence="2">DUF488 family protein</fullName>
    </submittedName>
</protein>
<proteinExistence type="predicted"/>
<sequence length="157" mass="17547">MADEDVVGEDVADLGTTAEKTASDVSGGRSTVRIKRAYEQAQESDGYRVLVDRLWPRGVSKERAALDEWMKAIAPTPELRKWWGHDAERMSEFAHRYCAELDGNPAVDELSGIIARHPTVTLVYAAKDPKVNHAEILREYMAEHMYDTEPGCVDVGK</sequence>
<comment type="caution">
    <text evidence="2">The sequence shown here is derived from an EMBL/GenBank/DDBJ whole genome shotgun (WGS) entry which is preliminary data.</text>
</comment>
<dbReference type="Proteomes" id="UP000767327">
    <property type="component" value="Unassembled WGS sequence"/>
</dbReference>
<evidence type="ECO:0000313" key="3">
    <source>
        <dbReference type="Proteomes" id="UP000767327"/>
    </source>
</evidence>
<reference evidence="2" key="1">
    <citation type="journal article" date="2020" name="Biotechnol. Biofuels">
        <title>New insights from the biogas microbiome by comprehensive genome-resolved metagenomics of nearly 1600 species originating from multiple anaerobic digesters.</title>
        <authorList>
            <person name="Campanaro S."/>
            <person name="Treu L."/>
            <person name="Rodriguez-R L.M."/>
            <person name="Kovalovszki A."/>
            <person name="Ziels R.M."/>
            <person name="Maus I."/>
            <person name="Zhu X."/>
            <person name="Kougias P.G."/>
            <person name="Basile A."/>
            <person name="Luo G."/>
            <person name="Schluter A."/>
            <person name="Konstantinidis K.T."/>
            <person name="Angelidaki I."/>
        </authorList>
    </citation>
    <scope>NUCLEOTIDE SEQUENCE</scope>
    <source>
        <strain evidence="2">AS01afH2WH_6</strain>
    </source>
</reference>
<feature type="region of interest" description="Disordered" evidence="1">
    <location>
        <begin position="1"/>
        <end position="29"/>
    </location>
</feature>
<dbReference type="EMBL" id="JAAXZR010000025">
    <property type="protein sequence ID" value="NLT80129.1"/>
    <property type="molecule type" value="Genomic_DNA"/>
</dbReference>
<dbReference type="AlphaFoldDB" id="A0A971CZQ0"/>
<evidence type="ECO:0000313" key="2">
    <source>
        <dbReference type="EMBL" id="NLT80129.1"/>
    </source>
</evidence>
<name>A0A971CZQ0_9BIFI</name>